<evidence type="ECO:0000313" key="2">
    <source>
        <dbReference type="EnsemblMetazoa" id="XP_029342812.1"/>
    </source>
</evidence>
<sequence length="143" mass="16007">MKHNTFCSILIQLIFTVRLGSSANSKPLLSSPIGPYQFLVKQAFNCNPTQDNKIQHNYYVSRRANSTVLLGNTTIDVLFDDTFFLEMNMALKDSYGKWKENVFMHTTPNACSSIKKLIGNAANAFMHGFGLKNLNCPIPPVNT</sequence>
<dbReference type="RefSeq" id="XP_029342812.1">
    <property type="nucleotide sequence ID" value="XM_029486952.1"/>
</dbReference>
<organism evidence="2 3">
    <name type="scientific">Acyrthosiphon pisum</name>
    <name type="common">Pea aphid</name>
    <dbReference type="NCBI Taxonomy" id="7029"/>
    <lineage>
        <taxon>Eukaryota</taxon>
        <taxon>Metazoa</taxon>
        <taxon>Ecdysozoa</taxon>
        <taxon>Arthropoda</taxon>
        <taxon>Hexapoda</taxon>
        <taxon>Insecta</taxon>
        <taxon>Pterygota</taxon>
        <taxon>Neoptera</taxon>
        <taxon>Paraneoptera</taxon>
        <taxon>Hemiptera</taxon>
        <taxon>Sternorrhyncha</taxon>
        <taxon>Aphidomorpha</taxon>
        <taxon>Aphidoidea</taxon>
        <taxon>Aphididae</taxon>
        <taxon>Macrosiphini</taxon>
        <taxon>Acyrthosiphon</taxon>
    </lineage>
</organism>
<evidence type="ECO:0000313" key="3">
    <source>
        <dbReference type="Proteomes" id="UP000007819"/>
    </source>
</evidence>
<reference evidence="3" key="1">
    <citation type="submission" date="2010-06" db="EMBL/GenBank/DDBJ databases">
        <authorList>
            <person name="Jiang H."/>
            <person name="Abraham K."/>
            <person name="Ali S."/>
            <person name="Alsbrooks S.L."/>
            <person name="Anim B.N."/>
            <person name="Anosike U.S."/>
            <person name="Attaway T."/>
            <person name="Bandaranaike D.P."/>
            <person name="Battles P.K."/>
            <person name="Bell S.N."/>
            <person name="Bell A.V."/>
            <person name="Beltran B."/>
            <person name="Bickham C."/>
            <person name="Bustamante Y."/>
            <person name="Caleb T."/>
            <person name="Canada A."/>
            <person name="Cardenas V."/>
            <person name="Carter K."/>
            <person name="Chacko J."/>
            <person name="Chandrabose M.N."/>
            <person name="Chavez D."/>
            <person name="Chavez A."/>
            <person name="Chen L."/>
            <person name="Chu H.-S."/>
            <person name="Claassen K.J."/>
            <person name="Cockrell R."/>
            <person name="Collins M."/>
            <person name="Cooper J.A."/>
            <person name="Cree A."/>
            <person name="Curry S.M."/>
            <person name="Da Y."/>
            <person name="Dao M.D."/>
            <person name="Das B."/>
            <person name="Davila M.-L."/>
            <person name="Davy-Carroll L."/>
            <person name="Denson S."/>
            <person name="Dinh H."/>
            <person name="Ebong V.E."/>
            <person name="Edwards J.R."/>
            <person name="Egan A."/>
            <person name="El-Daye J."/>
            <person name="Escobedo L."/>
            <person name="Fernandez S."/>
            <person name="Fernando P.R."/>
            <person name="Flagg N."/>
            <person name="Forbes L.D."/>
            <person name="Fowler R.G."/>
            <person name="Fu Q."/>
            <person name="Gabisi R.A."/>
            <person name="Ganer J."/>
            <person name="Garbino Pronczuk A."/>
            <person name="Garcia R.M."/>
            <person name="Garner T."/>
            <person name="Garrett T.E."/>
            <person name="Gonzalez D.A."/>
            <person name="Hamid H."/>
            <person name="Hawkins E.S."/>
            <person name="Hirani K."/>
            <person name="Hogues M.E."/>
            <person name="Hollins B."/>
            <person name="Hsiao C.-H."/>
            <person name="Jabil R."/>
            <person name="James M.L."/>
            <person name="Jhangiani S.N."/>
            <person name="Johnson B."/>
            <person name="Johnson Q."/>
            <person name="Joshi V."/>
            <person name="Kalu J.B."/>
            <person name="Kam C."/>
            <person name="Kashfia A."/>
            <person name="Keebler J."/>
            <person name="Kisamo H."/>
            <person name="Kovar C.L."/>
            <person name="Lago L.A."/>
            <person name="Lai C.-Y."/>
            <person name="Laidlaw J."/>
            <person name="Lara F."/>
            <person name="Le T.-K."/>
            <person name="Lee S.L."/>
            <person name="Legall F.H."/>
            <person name="Lemon S.J."/>
            <person name="Lewis L.R."/>
            <person name="Li B."/>
            <person name="Liu Y."/>
            <person name="Liu Y.-S."/>
            <person name="Lopez J."/>
            <person name="Lozado R.J."/>
            <person name="Lu J."/>
            <person name="Madu R.C."/>
            <person name="Maheshwari M."/>
            <person name="Maheshwari R."/>
            <person name="Malloy K."/>
            <person name="Martinez E."/>
            <person name="Mathew T."/>
            <person name="Mercado I.C."/>
            <person name="Mercado C."/>
            <person name="Meyer B."/>
            <person name="Montgomery K."/>
            <person name="Morgan M.B."/>
            <person name="Munidasa M."/>
            <person name="Nazareth L.V."/>
            <person name="Nelson J."/>
            <person name="Ng B.M."/>
            <person name="Nguyen N.B."/>
            <person name="Nguyen P.Q."/>
            <person name="Nguyen T."/>
            <person name="Obregon M."/>
            <person name="Okwuonu G.O."/>
            <person name="Onwere C.G."/>
            <person name="Orozco G."/>
            <person name="Parra A."/>
            <person name="Patel S."/>
            <person name="Patil S."/>
            <person name="Perez A."/>
            <person name="Perez Y."/>
            <person name="Pham C."/>
            <person name="Primus E.L."/>
            <person name="Pu L.-L."/>
            <person name="Puazo M."/>
            <person name="Qin X."/>
            <person name="Quiroz J.B."/>
            <person name="Reese J."/>
            <person name="Richards S."/>
            <person name="Rives C.M."/>
            <person name="Robberts R."/>
            <person name="Ruiz S.J."/>
            <person name="Ruiz M.J."/>
            <person name="Santibanez J."/>
            <person name="Schneider B.W."/>
            <person name="Sisson I."/>
            <person name="Smith M."/>
            <person name="Sodergren E."/>
            <person name="Song X.-Z."/>
            <person name="Song B.B."/>
            <person name="Summersgill H."/>
            <person name="Thelus R."/>
            <person name="Thornton R.D."/>
            <person name="Trejos Z.Y."/>
            <person name="Usmani K."/>
            <person name="Vattathil S."/>
            <person name="Villasana D."/>
            <person name="Walker D.L."/>
            <person name="Wang S."/>
            <person name="Wang K."/>
            <person name="White C.S."/>
            <person name="Williams A.C."/>
            <person name="Williamson J."/>
            <person name="Wilson K."/>
            <person name="Woghiren I.O."/>
            <person name="Woodworth J.R."/>
            <person name="Worley K.C."/>
            <person name="Wright R.A."/>
            <person name="Wu W."/>
            <person name="Young L."/>
            <person name="Zhang L."/>
            <person name="Zhang J."/>
            <person name="Zhu Y."/>
            <person name="Muzny D.M."/>
            <person name="Weinstock G."/>
            <person name="Gibbs R.A."/>
        </authorList>
    </citation>
    <scope>NUCLEOTIDE SEQUENCE [LARGE SCALE GENOMIC DNA]</scope>
    <source>
        <strain evidence="3">LSR1</strain>
    </source>
</reference>
<dbReference type="OrthoDB" id="6587551at2759"/>
<dbReference type="AlphaFoldDB" id="A0A8R2JN67"/>
<name>A0A8R2JN67_ACYPI</name>
<proteinExistence type="predicted"/>
<evidence type="ECO:0000256" key="1">
    <source>
        <dbReference type="SAM" id="SignalP"/>
    </source>
</evidence>
<accession>A0A8R2JN67</accession>
<dbReference type="Proteomes" id="UP000007819">
    <property type="component" value="Chromosome A1"/>
</dbReference>
<feature type="signal peptide" evidence="1">
    <location>
        <begin position="1"/>
        <end position="22"/>
    </location>
</feature>
<reference evidence="2" key="2">
    <citation type="submission" date="2022-06" db="UniProtKB">
        <authorList>
            <consortium name="EnsemblMetazoa"/>
        </authorList>
    </citation>
    <scope>IDENTIFICATION</scope>
</reference>
<keyword evidence="3" id="KW-1185">Reference proteome</keyword>
<dbReference type="EnsemblMetazoa" id="XM_029486952.1">
    <property type="protein sequence ID" value="XP_029342812.1"/>
    <property type="gene ID" value="LOC107884570"/>
</dbReference>
<protein>
    <submittedName>
        <fullName evidence="2">Uncharacterized protein</fullName>
    </submittedName>
</protein>
<feature type="chain" id="PRO_5035901876" evidence="1">
    <location>
        <begin position="23"/>
        <end position="143"/>
    </location>
</feature>
<dbReference type="KEGG" id="api:107884570"/>
<dbReference type="GeneID" id="107884570"/>
<keyword evidence="1" id="KW-0732">Signal</keyword>